<sequence>MWLLARSAGQSMPVAKGTVVSAYAYLAELLPLPGGALVRAGSLVRAGASLGRSSALVVLTAILWLALAMVMAALTLLPLSFTLALPLLVIGSLASVAIVAWLWSTAGPAIALQTLVHRMFGILLTALRLNFAFAALHISTGFAGTFPFVLAILLGSASSIAPAGLGISEALAALAATVTAIPPAIAFLAVGIDRIFCLAGCGIVVLISQIGARRRPAETAPARRDELGSNG</sequence>
<feature type="transmembrane region" description="Helical" evidence="1">
    <location>
        <begin position="142"/>
        <end position="163"/>
    </location>
</feature>
<keyword evidence="1" id="KW-0812">Transmembrane</keyword>
<accession>A0A1Y5PSV5</accession>
<organism evidence="2">
    <name type="scientific">uncultured Sphingopyxis sp</name>
    <dbReference type="NCBI Taxonomy" id="310581"/>
    <lineage>
        <taxon>Bacteria</taxon>
        <taxon>Pseudomonadati</taxon>
        <taxon>Pseudomonadota</taxon>
        <taxon>Alphaproteobacteria</taxon>
        <taxon>Sphingomonadales</taxon>
        <taxon>Sphingomonadaceae</taxon>
        <taxon>Sphingopyxis</taxon>
        <taxon>environmental samples</taxon>
    </lineage>
</organism>
<feature type="transmembrane region" description="Helical" evidence="1">
    <location>
        <begin position="170"/>
        <end position="189"/>
    </location>
</feature>
<reference evidence="2" key="1">
    <citation type="submission" date="2016-03" db="EMBL/GenBank/DDBJ databases">
        <authorList>
            <person name="Ploux O."/>
        </authorList>
    </citation>
    <scope>NUCLEOTIDE SEQUENCE</scope>
    <source>
        <strain evidence="2">UC10</strain>
    </source>
</reference>
<evidence type="ECO:0000313" key="2">
    <source>
        <dbReference type="EMBL" id="SBV31715.1"/>
    </source>
</evidence>
<evidence type="ECO:0000256" key="1">
    <source>
        <dbReference type="SAM" id="Phobius"/>
    </source>
</evidence>
<keyword evidence="1" id="KW-0472">Membrane</keyword>
<protein>
    <recommendedName>
        <fullName evidence="3">Flippase-like domain-containing protein</fullName>
    </recommendedName>
</protein>
<dbReference type="EMBL" id="LT598653">
    <property type="protein sequence ID" value="SBV31715.1"/>
    <property type="molecule type" value="Genomic_DNA"/>
</dbReference>
<feature type="transmembrane region" description="Helical" evidence="1">
    <location>
        <begin position="56"/>
        <end position="77"/>
    </location>
</feature>
<feature type="transmembrane region" description="Helical" evidence="1">
    <location>
        <begin position="20"/>
        <end position="44"/>
    </location>
</feature>
<feature type="transmembrane region" description="Helical" evidence="1">
    <location>
        <begin position="83"/>
        <end position="103"/>
    </location>
</feature>
<proteinExistence type="predicted"/>
<gene>
    <name evidence="2" type="ORF">SPPYR_0595</name>
</gene>
<dbReference type="KEGG" id="sphu:SPPYR_0595"/>
<evidence type="ECO:0008006" key="3">
    <source>
        <dbReference type="Google" id="ProtNLM"/>
    </source>
</evidence>
<dbReference type="AlphaFoldDB" id="A0A1Y5PSV5"/>
<keyword evidence="1" id="KW-1133">Transmembrane helix</keyword>
<name>A0A1Y5PSV5_9SPHN</name>